<name>A0A238YL35_9PSEU</name>
<dbReference type="RefSeq" id="WP_089302362.1">
    <property type="nucleotide sequence ID" value="NZ_FZNW01000015.1"/>
</dbReference>
<gene>
    <name evidence="2" type="ORF">SAMN06265360_115132</name>
</gene>
<evidence type="ECO:0000313" key="2">
    <source>
        <dbReference type="EMBL" id="SNR71411.1"/>
    </source>
</evidence>
<dbReference type="InterPro" id="IPR036689">
    <property type="entry name" value="ESAT-6-like_sf"/>
</dbReference>
<comment type="similarity">
    <text evidence="1">Belongs to the WXG100 family.</text>
</comment>
<evidence type="ECO:0000256" key="1">
    <source>
        <dbReference type="RuleBase" id="RU362001"/>
    </source>
</evidence>
<keyword evidence="3" id="KW-1185">Reference proteome</keyword>
<sequence length="104" mass="11308">MAGGFEGEIAQFSAAHKSVEETKGNLDKILGDVRSTVQETRAGWQGEAEKTFERLMERFDENAVKLNNALQGIGEQLQSAGSTYEAQEMEVAEQISNISKGLDG</sequence>
<evidence type="ECO:0000313" key="3">
    <source>
        <dbReference type="Proteomes" id="UP000198348"/>
    </source>
</evidence>
<protein>
    <recommendedName>
        <fullName evidence="1">ESAT-6-like protein</fullName>
    </recommendedName>
</protein>
<proteinExistence type="inferred from homology"/>
<dbReference type="Proteomes" id="UP000198348">
    <property type="component" value="Unassembled WGS sequence"/>
</dbReference>
<accession>A0A238YL35</accession>
<dbReference type="AlphaFoldDB" id="A0A238YL35"/>
<dbReference type="EMBL" id="FZNW01000015">
    <property type="protein sequence ID" value="SNR71411.1"/>
    <property type="molecule type" value="Genomic_DNA"/>
</dbReference>
<dbReference type="Pfam" id="PF06013">
    <property type="entry name" value="WXG100"/>
    <property type="match status" value="1"/>
</dbReference>
<dbReference type="SUPFAM" id="SSF140453">
    <property type="entry name" value="EsxAB dimer-like"/>
    <property type="match status" value="1"/>
</dbReference>
<reference evidence="3" key="1">
    <citation type="submission" date="2017-06" db="EMBL/GenBank/DDBJ databases">
        <authorList>
            <person name="Varghese N."/>
            <person name="Submissions S."/>
        </authorList>
    </citation>
    <scope>NUCLEOTIDE SEQUENCE [LARGE SCALE GENOMIC DNA]</scope>
    <source>
        <strain evidence="3">DSM 45207</strain>
    </source>
</reference>
<dbReference type="Gene3D" id="1.10.287.1060">
    <property type="entry name" value="ESAT-6-like"/>
    <property type="match status" value="1"/>
</dbReference>
<dbReference type="InterPro" id="IPR010310">
    <property type="entry name" value="T7SS_ESAT-6-like"/>
</dbReference>
<organism evidence="2 3">
    <name type="scientific">Haloechinothrix alba</name>
    <dbReference type="NCBI Taxonomy" id="664784"/>
    <lineage>
        <taxon>Bacteria</taxon>
        <taxon>Bacillati</taxon>
        <taxon>Actinomycetota</taxon>
        <taxon>Actinomycetes</taxon>
        <taxon>Pseudonocardiales</taxon>
        <taxon>Pseudonocardiaceae</taxon>
        <taxon>Haloechinothrix</taxon>
    </lineage>
</organism>
<dbReference type="NCBIfam" id="TIGR03930">
    <property type="entry name" value="WXG100_ESAT6"/>
    <property type="match status" value="1"/>
</dbReference>
<dbReference type="OrthoDB" id="4554345at2"/>